<dbReference type="Proteomes" id="UP001150925">
    <property type="component" value="Unassembled WGS sequence"/>
</dbReference>
<dbReference type="EMBL" id="JANBPY010000075">
    <property type="protein sequence ID" value="KAJ1969281.1"/>
    <property type="molecule type" value="Genomic_DNA"/>
</dbReference>
<dbReference type="AlphaFoldDB" id="A0A9W8E8X6"/>
<sequence>MLGFEGYTFTPDTLEPLLEHVAELRNFISQWSWLADMHIVDFFVEEHWNQLPGPWRASFRDGWSDASDTTAVEQLVDLAVSNQLWPTATTELHEFVARCHALSLERRAKTDPTSSTPVVVPALDDRITLGMNPKKAVEVQHLAYIIASLNKSQGIKLVADIGAGQGYLSRTLAYQYGQTTIAMDSDQLQTCGAERQRQLTERMVHHRGDHLSGSPASPMVSWTGQPVYLDHLTCLIDTDHLPDVHRQLSRTYHQLVHSPLDAQVPDTYLPPWTICGLHACGQLSNVMLQWFVRSSARCLVNVGCCYNMLGFTQGLMSDVSTRFPISEYLSKKSARLSVNALKLACQSPARWANDTQTSIGNFERNFYRALIHYMMVDQGLVKRDDPFPVLGRLPKSAFRDFQTYCQRAFQRLGMSPLDSDLVQEYYDRFRPRAIQMAIVWTLKALLSPCIESFIVLDRCLYLVEQGCHVSLVPLVDVTISPRNLTIVATKPSVN</sequence>
<dbReference type="InterPro" id="IPR029063">
    <property type="entry name" value="SAM-dependent_MTases_sf"/>
</dbReference>
<gene>
    <name evidence="2" type="ORF">IWQ62_000719</name>
</gene>
<dbReference type="InterPro" id="IPR025714">
    <property type="entry name" value="Methyltranfer_dom"/>
</dbReference>
<dbReference type="InterPro" id="IPR052220">
    <property type="entry name" value="METTL25"/>
</dbReference>
<dbReference type="SUPFAM" id="SSF53335">
    <property type="entry name" value="S-adenosyl-L-methionine-dependent methyltransferases"/>
    <property type="match status" value="1"/>
</dbReference>
<protein>
    <recommendedName>
        <fullName evidence="1">Methyltransferase domain-containing protein</fullName>
    </recommendedName>
</protein>
<feature type="domain" description="Methyltransferase" evidence="1">
    <location>
        <begin position="134"/>
        <end position="309"/>
    </location>
</feature>
<proteinExistence type="predicted"/>
<dbReference type="PANTHER" id="PTHR12496:SF0">
    <property type="entry name" value="METHYLTRANSFERASE DOMAIN-CONTAINING PROTEIN"/>
    <property type="match status" value="1"/>
</dbReference>
<dbReference type="Pfam" id="PF13679">
    <property type="entry name" value="Methyltransf_32"/>
    <property type="match status" value="1"/>
</dbReference>
<evidence type="ECO:0000313" key="2">
    <source>
        <dbReference type="EMBL" id="KAJ1969281.1"/>
    </source>
</evidence>
<evidence type="ECO:0000313" key="3">
    <source>
        <dbReference type="Proteomes" id="UP001150925"/>
    </source>
</evidence>
<evidence type="ECO:0000259" key="1">
    <source>
        <dbReference type="Pfam" id="PF13679"/>
    </source>
</evidence>
<name>A0A9W8E8X6_9FUNG</name>
<comment type="caution">
    <text evidence="2">The sequence shown here is derived from an EMBL/GenBank/DDBJ whole genome shotgun (WGS) entry which is preliminary data.</text>
</comment>
<dbReference type="PANTHER" id="PTHR12496">
    <property type="entry name" value="CGI-41 METHYLTRANSFERASE"/>
    <property type="match status" value="1"/>
</dbReference>
<dbReference type="OrthoDB" id="10258156at2759"/>
<keyword evidence="3" id="KW-1185">Reference proteome</keyword>
<reference evidence="2" key="1">
    <citation type="submission" date="2022-07" db="EMBL/GenBank/DDBJ databases">
        <title>Phylogenomic reconstructions and comparative analyses of Kickxellomycotina fungi.</title>
        <authorList>
            <person name="Reynolds N.K."/>
            <person name="Stajich J.E."/>
            <person name="Barry K."/>
            <person name="Grigoriev I.V."/>
            <person name="Crous P."/>
            <person name="Smith M.E."/>
        </authorList>
    </citation>
    <scope>NUCLEOTIDE SEQUENCE</scope>
    <source>
        <strain evidence="2">RSA 1196</strain>
    </source>
</reference>
<accession>A0A9W8E8X6</accession>
<organism evidence="2 3">
    <name type="scientific">Dispira parvispora</name>
    <dbReference type="NCBI Taxonomy" id="1520584"/>
    <lineage>
        <taxon>Eukaryota</taxon>
        <taxon>Fungi</taxon>
        <taxon>Fungi incertae sedis</taxon>
        <taxon>Zoopagomycota</taxon>
        <taxon>Kickxellomycotina</taxon>
        <taxon>Dimargaritomycetes</taxon>
        <taxon>Dimargaritales</taxon>
        <taxon>Dimargaritaceae</taxon>
        <taxon>Dispira</taxon>
    </lineage>
</organism>